<evidence type="ECO:0000256" key="3">
    <source>
        <dbReference type="ARBA" id="ARBA00022448"/>
    </source>
</evidence>
<reference evidence="9 10" key="1">
    <citation type="submission" date="2007-06" db="EMBL/GenBank/DDBJ databases">
        <authorList>
            <person name="Shimkets L."/>
            <person name="Ferriera S."/>
            <person name="Johnson J."/>
            <person name="Kravitz S."/>
            <person name="Beeson K."/>
            <person name="Sutton G."/>
            <person name="Rogers Y.-H."/>
            <person name="Friedman R."/>
            <person name="Frazier M."/>
            <person name="Venter J.C."/>
        </authorList>
    </citation>
    <scope>NUCLEOTIDE SEQUENCE [LARGE SCALE GENOMIC DNA]</scope>
    <source>
        <strain evidence="9 10">SIR-1</strain>
    </source>
</reference>
<feature type="transmembrane region" description="Helical" evidence="8">
    <location>
        <begin position="424"/>
        <end position="448"/>
    </location>
</feature>
<comment type="similarity">
    <text evidence="2">Belongs to the BCCT transporter (TC 2.A.15) family.</text>
</comment>
<dbReference type="RefSeq" id="WP_006975839.1">
    <property type="nucleotide sequence ID" value="NZ_ABCS01000107.1"/>
</dbReference>
<sequence>MAAREQAVEVRAAAVRRGTLAAIALALLGVCLAKELVRAVFGRLQLLVVTHLGWFYVASLSAFVVLVLGIALSPHGRRRLGPEGAAPAHSRAAWLGMLLSAGVGSGLLVYGVAEPGLHLRTPGSPAFADPRAAGGLSAFHWGLHAWAVYALVGLAFAWVWRRPGEKGEKDEEDEEDEEDKGLWSMAELLRPLFGARVEGRAGQLVDVLAASSTTFGVATSLGLAATQLRSGLAGLFVESPEHGVLVALLVALVAGLTGLTAWALVREEVGIRRLSAVGLGLSGLLALTVLVLGPSAELGRSLLENLGAYLEIFGARALETGRSATPAERAWLGEWTVFYWAWWVSWAPFVGLFIARISRGRSVRELLLGVLLCPSAACLVWMSVFGGAAVLTGVEVPASDPGAALFELLARLCPSPARVGLTLASLACCACLAAVSVASAVLALASLGAGGGATKLGAKLAWLFALSGSALVLLLAGGLDALRAVVLVVSLPLCAVLVLVAVALLRVLRTPD</sequence>
<keyword evidence="7 8" id="KW-0472">Membrane</keyword>
<feature type="transmembrane region" description="Helical" evidence="8">
    <location>
        <begin position="138"/>
        <end position="160"/>
    </location>
</feature>
<dbReference type="AlphaFoldDB" id="A6GGJ9"/>
<feature type="transmembrane region" description="Helical" evidence="8">
    <location>
        <begin position="92"/>
        <end position="113"/>
    </location>
</feature>
<evidence type="ECO:0000256" key="7">
    <source>
        <dbReference type="ARBA" id="ARBA00023136"/>
    </source>
</evidence>
<evidence type="ECO:0000256" key="1">
    <source>
        <dbReference type="ARBA" id="ARBA00004651"/>
    </source>
</evidence>
<feature type="transmembrane region" description="Helical" evidence="8">
    <location>
        <begin position="277"/>
        <end position="296"/>
    </location>
</feature>
<feature type="transmembrane region" description="Helical" evidence="8">
    <location>
        <begin position="244"/>
        <end position="265"/>
    </location>
</feature>
<feature type="transmembrane region" description="Helical" evidence="8">
    <location>
        <begin position="52"/>
        <end position="72"/>
    </location>
</feature>
<evidence type="ECO:0000256" key="6">
    <source>
        <dbReference type="ARBA" id="ARBA00022989"/>
    </source>
</evidence>
<keyword evidence="10" id="KW-1185">Reference proteome</keyword>
<evidence type="ECO:0000256" key="5">
    <source>
        <dbReference type="ARBA" id="ARBA00022692"/>
    </source>
</evidence>
<evidence type="ECO:0000256" key="8">
    <source>
        <dbReference type="SAM" id="Phobius"/>
    </source>
</evidence>
<feature type="transmembrane region" description="Helical" evidence="8">
    <location>
        <begin position="367"/>
        <end position="391"/>
    </location>
</feature>
<comment type="subcellular location">
    <subcellularLocation>
        <location evidence="1">Cell membrane</location>
        <topology evidence="1">Multi-pass membrane protein</topology>
    </subcellularLocation>
</comment>
<keyword evidence="4" id="KW-1003">Cell membrane</keyword>
<name>A6GGJ9_9BACT</name>
<evidence type="ECO:0000256" key="4">
    <source>
        <dbReference type="ARBA" id="ARBA00022475"/>
    </source>
</evidence>
<dbReference type="GO" id="GO:0022857">
    <property type="term" value="F:transmembrane transporter activity"/>
    <property type="evidence" value="ECO:0007669"/>
    <property type="project" value="InterPro"/>
</dbReference>
<dbReference type="InterPro" id="IPR000060">
    <property type="entry name" value="BCCT_transptr"/>
</dbReference>
<gene>
    <name evidence="9" type="ORF">PPSIR1_17030</name>
</gene>
<accession>A6GGJ9</accession>
<dbReference type="PANTHER" id="PTHR30047">
    <property type="entry name" value="HIGH-AFFINITY CHOLINE TRANSPORT PROTEIN-RELATED"/>
    <property type="match status" value="1"/>
</dbReference>
<dbReference type="Pfam" id="PF02028">
    <property type="entry name" value="BCCT"/>
    <property type="match status" value="1"/>
</dbReference>
<organism evidence="9 10">
    <name type="scientific">Plesiocystis pacifica SIR-1</name>
    <dbReference type="NCBI Taxonomy" id="391625"/>
    <lineage>
        <taxon>Bacteria</taxon>
        <taxon>Pseudomonadati</taxon>
        <taxon>Myxococcota</taxon>
        <taxon>Polyangia</taxon>
        <taxon>Nannocystales</taxon>
        <taxon>Nannocystaceae</taxon>
        <taxon>Plesiocystis</taxon>
    </lineage>
</organism>
<proteinExistence type="inferred from homology"/>
<keyword evidence="3" id="KW-0813">Transport</keyword>
<feature type="transmembrane region" description="Helical" evidence="8">
    <location>
        <begin position="460"/>
        <end position="479"/>
    </location>
</feature>
<evidence type="ECO:0000256" key="2">
    <source>
        <dbReference type="ARBA" id="ARBA00005658"/>
    </source>
</evidence>
<dbReference type="OrthoDB" id="9775735at2"/>
<keyword evidence="5 8" id="KW-0812">Transmembrane</keyword>
<dbReference type="EMBL" id="ABCS01000107">
    <property type="protein sequence ID" value="EDM75025.1"/>
    <property type="molecule type" value="Genomic_DNA"/>
</dbReference>
<dbReference type="eggNOG" id="COG1292">
    <property type="taxonomic scope" value="Bacteria"/>
</dbReference>
<dbReference type="STRING" id="391625.PPSIR1_17030"/>
<protein>
    <submittedName>
        <fullName evidence="9">Choline/carnitine/betaine transporter family protein</fullName>
    </submittedName>
</protein>
<feature type="transmembrane region" description="Helical" evidence="8">
    <location>
        <begin position="204"/>
        <end position="224"/>
    </location>
</feature>
<dbReference type="Proteomes" id="UP000005801">
    <property type="component" value="Unassembled WGS sequence"/>
</dbReference>
<keyword evidence="6 8" id="KW-1133">Transmembrane helix</keyword>
<evidence type="ECO:0000313" key="10">
    <source>
        <dbReference type="Proteomes" id="UP000005801"/>
    </source>
</evidence>
<dbReference type="PANTHER" id="PTHR30047:SF7">
    <property type="entry name" value="HIGH-AFFINITY CHOLINE TRANSPORT PROTEIN"/>
    <property type="match status" value="1"/>
</dbReference>
<feature type="transmembrane region" description="Helical" evidence="8">
    <location>
        <begin position="337"/>
        <end position="355"/>
    </location>
</feature>
<comment type="caution">
    <text evidence="9">The sequence shown here is derived from an EMBL/GenBank/DDBJ whole genome shotgun (WGS) entry which is preliminary data.</text>
</comment>
<feature type="transmembrane region" description="Helical" evidence="8">
    <location>
        <begin position="485"/>
        <end position="508"/>
    </location>
</feature>
<dbReference type="GO" id="GO:0005886">
    <property type="term" value="C:plasma membrane"/>
    <property type="evidence" value="ECO:0007669"/>
    <property type="project" value="UniProtKB-SubCell"/>
</dbReference>
<evidence type="ECO:0000313" key="9">
    <source>
        <dbReference type="EMBL" id="EDM75025.1"/>
    </source>
</evidence>